<proteinExistence type="predicted"/>
<dbReference type="InterPro" id="IPR036866">
    <property type="entry name" value="RibonucZ/Hydroxyglut_hydro"/>
</dbReference>
<dbReference type="InterPro" id="IPR052159">
    <property type="entry name" value="Competence_DNA_uptake"/>
</dbReference>
<evidence type="ECO:0000313" key="3">
    <source>
        <dbReference type="Proteomes" id="UP001058003"/>
    </source>
</evidence>
<dbReference type="Proteomes" id="UP001058003">
    <property type="component" value="Chromosome"/>
</dbReference>
<dbReference type="RefSeq" id="WP_033357174.1">
    <property type="nucleotide sequence ID" value="NZ_CP073767.1"/>
</dbReference>
<dbReference type="SUPFAM" id="SSF56281">
    <property type="entry name" value="Metallo-hydrolase/oxidoreductase"/>
    <property type="match status" value="1"/>
</dbReference>
<name>A0A9Q9MDM6_9ACTN</name>
<evidence type="ECO:0000259" key="1">
    <source>
        <dbReference type="Pfam" id="PF00753"/>
    </source>
</evidence>
<reference evidence="2" key="1">
    <citation type="submission" date="2021-04" db="EMBL/GenBank/DDBJ databases">
        <title>Dactylosporangium aurantiacum NRRL B-8018 full assembly.</title>
        <authorList>
            <person name="Hartkoorn R.C."/>
            <person name="Beaudoing E."/>
            <person name="Hot D."/>
        </authorList>
    </citation>
    <scope>NUCLEOTIDE SEQUENCE</scope>
    <source>
        <strain evidence="2">NRRL B-8018</strain>
    </source>
</reference>
<accession>A0A9Q9MDM6</accession>
<dbReference type="KEGG" id="daur:Daura_37240"/>
<sequence>MLTLEFLDAGHGDCCLVHWQSGRRSMLIDGGPAGTWERVLRARLTNLRWPLEAVCVTHIDDDHIAGVLGLLGTNVRAVRDDQGAMPFKVERLWFNGLDLLQAPLPPSVDAVSAASYQQGRELMSHARQLRLEGNVPFGGSLTSGREAELHGLTITVVTPGRLALERLAVQWRAKSPDDPAVQGAGFTDRSIPNLSSIGLHLAGHGQTVLLTGDARGDDILDGLQATGLMPDGGLHVNVLKLPHHGSANNVAPEFFTAVRADHYVISADGKHGHPSVATLRWLVESRPADAAYTVHVTNTIPHAAAALADLQRDRRLAVSIQPGTLIELGVDHR</sequence>
<gene>
    <name evidence="2" type="ORF">Daura_37240</name>
</gene>
<organism evidence="2 3">
    <name type="scientific">Dactylosporangium aurantiacum</name>
    <dbReference type="NCBI Taxonomy" id="35754"/>
    <lineage>
        <taxon>Bacteria</taxon>
        <taxon>Bacillati</taxon>
        <taxon>Actinomycetota</taxon>
        <taxon>Actinomycetes</taxon>
        <taxon>Micromonosporales</taxon>
        <taxon>Micromonosporaceae</taxon>
        <taxon>Dactylosporangium</taxon>
    </lineage>
</organism>
<keyword evidence="3" id="KW-1185">Reference proteome</keyword>
<dbReference type="PANTHER" id="PTHR30619">
    <property type="entry name" value="DNA INTERNALIZATION/COMPETENCE PROTEIN COMEC/REC2"/>
    <property type="match status" value="1"/>
</dbReference>
<dbReference type="OrthoDB" id="5177904at2"/>
<dbReference type="AlphaFoldDB" id="A0A9Q9MDM6"/>
<dbReference type="PANTHER" id="PTHR30619:SF1">
    <property type="entry name" value="RECOMBINATION PROTEIN 2"/>
    <property type="match status" value="1"/>
</dbReference>
<feature type="domain" description="Metallo-beta-lactamase" evidence="1">
    <location>
        <begin position="10"/>
        <end position="218"/>
    </location>
</feature>
<dbReference type="Pfam" id="PF00753">
    <property type="entry name" value="Lactamase_B"/>
    <property type="match status" value="1"/>
</dbReference>
<dbReference type="Gene3D" id="3.60.15.10">
    <property type="entry name" value="Ribonuclease Z/Hydroxyacylglutathione hydrolase-like"/>
    <property type="match status" value="1"/>
</dbReference>
<dbReference type="InterPro" id="IPR001279">
    <property type="entry name" value="Metallo-B-lactamas"/>
</dbReference>
<dbReference type="EMBL" id="CP073767">
    <property type="protein sequence ID" value="UWZ52269.1"/>
    <property type="molecule type" value="Genomic_DNA"/>
</dbReference>
<protein>
    <submittedName>
        <fullName evidence="2">MBL fold metallo-hydrolase</fullName>
    </submittedName>
</protein>
<evidence type="ECO:0000313" key="2">
    <source>
        <dbReference type="EMBL" id="UWZ52269.1"/>
    </source>
</evidence>